<dbReference type="InterPro" id="IPR035901">
    <property type="entry name" value="GIY-YIG_endonuc_sf"/>
</dbReference>
<dbReference type="InterPro" id="IPR003583">
    <property type="entry name" value="Hlx-hairpin-Hlx_DNA-bd_motif"/>
</dbReference>
<keyword evidence="1 7" id="KW-0963">Cytoplasm</keyword>
<dbReference type="GO" id="GO:0009380">
    <property type="term" value="C:excinuclease repair complex"/>
    <property type="evidence" value="ECO:0007669"/>
    <property type="project" value="InterPro"/>
</dbReference>
<dbReference type="FunFam" id="3.40.1440.10:FF:000001">
    <property type="entry name" value="UvrABC system protein C"/>
    <property type="match status" value="1"/>
</dbReference>
<keyword evidence="4 7" id="KW-0267">Excision nuclease</keyword>
<evidence type="ECO:0000259" key="8">
    <source>
        <dbReference type="PROSITE" id="PS50151"/>
    </source>
</evidence>
<dbReference type="PROSITE" id="PS50151">
    <property type="entry name" value="UVR"/>
    <property type="match status" value="1"/>
</dbReference>
<dbReference type="InterPro" id="IPR004791">
    <property type="entry name" value="UvrC"/>
</dbReference>
<dbReference type="NCBIfam" id="TIGR00194">
    <property type="entry name" value="uvrC"/>
    <property type="match status" value="1"/>
</dbReference>
<proteinExistence type="inferred from homology"/>
<dbReference type="InterPro" id="IPR010994">
    <property type="entry name" value="RuvA_2-like"/>
</dbReference>
<dbReference type="SMART" id="SM00278">
    <property type="entry name" value="HhH1"/>
    <property type="match status" value="2"/>
</dbReference>
<evidence type="ECO:0000256" key="1">
    <source>
        <dbReference type="ARBA" id="ARBA00022490"/>
    </source>
</evidence>
<dbReference type="Pfam" id="PF01541">
    <property type="entry name" value="GIY-YIG"/>
    <property type="match status" value="1"/>
</dbReference>
<gene>
    <name evidence="7 11" type="primary">uvrC</name>
    <name evidence="11" type="ORF">EHS15_12365</name>
</gene>
<comment type="similarity">
    <text evidence="7">Belongs to the UvrC family.</text>
</comment>
<organism evidence="11 12">
    <name type="scientific">Leptospira idonii</name>
    <dbReference type="NCBI Taxonomy" id="1193500"/>
    <lineage>
        <taxon>Bacteria</taxon>
        <taxon>Pseudomonadati</taxon>
        <taxon>Spirochaetota</taxon>
        <taxon>Spirochaetia</taxon>
        <taxon>Leptospirales</taxon>
        <taxon>Leptospiraceae</taxon>
        <taxon>Leptospira</taxon>
    </lineage>
</organism>
<dbReference type="PANTHER" id="PTHR30562:SF1">
    <property type="entry name" value="UVRABC SYSTEM PROTEIN C"/>
    <property type="match status" value="1"/>
</dbReference>
<dbReference type="InterPro" id="IPR038476">
    <property type="entry name" value="UvrC_RNase_H_dom_sf"/>
</dbReference>
<evidence type="ECO:0000256" key="3">
    <source>
        <dbReference type="ARBA" id="ARBA00022769"/>
    </source>
</evidence>
<comment type="subcellular location">
    <subcellularLocation>
        <location evidence="7">Cytoplasm</location>
    </subcellularLocation>
</comment>
<evidence type="ECO:0000256" key="6">
    <source>
        <dbReference type="ARBA" id="ARBA00023236"/>
    </source>
</evidence>
<dbReference type="SUPFAM" id="SSF46600">
    <property type="entry name" value="C-terminal UvrC-binding domain of UvrB"/>
    <property type="match status" value="1"/>
</dbReference>
<dbReference type="GO" id="GO:0006289">
    <property type="term" value="P:nucleotide-excision repair"/>
    <property type="evidence" value="ECO:0007669"/>
    <property type="project" value="UniProtKB-UniRule"/>
</dbReference>
<feature type="domain" description="UvrC family homology region profile" evidence="10">
    <location>
        <begin position="259"/>
        <end position="482"/>
    </location>
</feature>
<dbReference type="RefSeq" id="WP_135760888.1">
    <property type="nucleotide sequence ID" value="NZ_RQHW01000047.1"/>
</dbReference>
<feature type="domain" description="GIY-YIG" evidence="9">
    <location>
        <begin position="19"/>
        <end position="97"/>
    </location>
</feature>
<dbReference type="OrthoDB" id="9804933at2"/>
<dbReference type="Proteomes" id="UP000298058">
    <property type="component" value="Unassembled WGS sequence"/>
</dbReference>
<evidence type="ECO:0000256" key="4">
    <source>
        <dbReference type="ARBA" id="ARBA00022881"/>
    </source>
</evidence>
<dbReference type="InterPro" id="IPR050066">
    <property type="entry name" value="UvrABC_protein_C"/>
</dbReference>
<dbReference type="CDD" id="cd10434">
    <property type="entry name" value="GIY-YIG_UvrC_Cho"/>
    <property type="match status" value="1"/>
</dbReference>
<evidence type="ECO:0000259" key="10">
    <source>
        <dbReference type="PROSITE" id="PS50165"/>
    </source>
</evidence>
<evidence type="ECO:0000259" key="9">
    <source>
        <dbReference type="PROSITE" id="PS50164"/>
    </source>
</evidence>
<reference evidence="11" key="1">
    <citation type="journal article" date="2019" name="PLoS Negl. Trop. Dis.">
        <title>Revisiting the worldwide diversity of Leptospira species in the environment.</title>
        <authorList>
            <person name="Vincent A.T."/>
            <person name="Schiettekatte O."/>
            <person name="Bourhy P."/>
            <person name="Veyrier F.J."/>
            <person name="Picardeau M."/>
        </authorList>
    </citation>
    <scope>NUCLEOTIDE SEQUENCE [LARGE SCALE GENOMIC DNA]</scope>
    <source>
        <strain evidence="11">201300427</strain>
    </source>
</reference>
<feature type="domain" description="UVR" evidence="8">
    <location>
        <begin position="208"/>
        <end position="243"/>
    </location>
</feature>
<dbReference type="SUPFAM" id="SSF82771">
    <property type="entry name" value="GIY-YIG endonuclease"/>
    <property type="match status" value="1"/>
</dbReference>
<accession>A0A4R9LXC4</accession>
<keyword evidence="5 7" id="KW-0234">DNA repair</keyword>
<evidence type="ECO:0000313" key="12">
    <source>
        <dbReference type="Proteomes" id="UP000298058"/>
    </source>
</evidence>
<evidence type="ECO:0000256" key="5">
    <source>
        <dbReference type="ARBA" id="ARBA00023204"/>
    </source>
</evidence>
<keyword evidence="2 7" id="KW-0227">DNA damage</keyword>
<dbReference type="Gene3D" id="3.40.1440.10">
    <property type="entry name" value="GIY-YIG endonuclease"/>
    <property type="match status" value="1"/>
</dbReference>
<dbReference type="Gene3D" id="1.10.150.20">
    <property type="entry name" value="5' to 3' exonuclease, C-terminal subdomain"/>
    <property type="match status" value="1"/>
</dbReference>
<dbReference type="AlphaFoldDB" id="A0A4R9LXC4"/>
<keyword evidence="12" id="KW-1185">Reference proteome</keyword>
<dbReference type="HAMAP" id="MF_00203">
    <property type="entry name" value="UvrC"/>
    <property type="match status" value="1"/>
</dbReference>
<dbReference type="SMART" id="SM00465">
    <property type="entry name" value="GIYc"/>
    <property type="match status" value="1"/>
</dbReference>
<dbReference type="GO" id="GO:0009381">
    <property type="term" value="F:excinuclease ABC activity"/>
    <property type="evidence" value="ECO:0007669"/>
    <property type="project" value="UniProtKB-UniRule"/>
</dbReference>
<dbReference type="InterPro" id="IPR000305">
    <property type="entry name" value="GIY-YIG_endonuc"/>
</dbReference>
<sequence>MKDPFVLKSIQEKIKNLGSVPGCYLWKNDQNEVIYVGKAIKLESRVRSYLNPNHSDRKTRALYEELQDLDWIATGTEAEALILEATLIKKYNPKFNVRLKDDKRYPFICVSTSEAYPMVFLTRKVKDNGDRFFGPYTDVKAARDSLELIHRIFPVRKTKLKLPLAKPQRPCLNFHMNRCLGPCQGNISREVYSELIDQILSFLEGKKEGLVQRLKTSMMASSEKMEYERALYLRNRIEQINQIRQKQTVVSLDGGEEDIIAFARRDNEGQVIVLEVRGGRLENKKSFPITGLEMSSEEEIIQAFLRDYYLKVNLLPNLIILPVSAKGNYQAVLEVIRDNTGILPKLKFPEAGQKKSLLRLAEKNAELSLTERILATKLRDQSVAMKEIQEKLKLSSSPRVIECYDISHFQGSLPVASGVMFVDGKPYKSGYRHYKIRGYEGINDPGMMHEVIGRRLSHLLNEEEPLPDLIVIDGGWTQLSRAAEAALALDLGHLPMVGLAKKREEIYFPGEKDPYTFDIHSPMMRLLRMLRDEAHRFGVTYQRDLRKKKTLKSLLDDIPDIGAVRRRALLRYFQGKKKVEDATFPELKQVPGIGDKLAEKIWEEIKKIKEKQKNP</sequence>
<comment type="subunit">
    <text evidence="7">Interacts with UvrB in an incision complex.</text>
</comment>
<dbReference type="Pfam" id="PF14520">
    <property type="entry name" value="HHH_5"/>
    <property type="match status" value="1"/>
</dbReference>
<keyword evidence="3 7" id="KW-0228">DNA excision</keyword>
<comment type="caution">
    <text evidence="11">The sequence shown here is derived from an EMBL/GenBank/DDBJ whole genome shotgun (WGS) entry which is preliminary data.</text>
</comment>
<dbReference type="InterPro" id="IPR001943">
    <property type="entry name" value="UVR_dom"/>
</dbReference>
<protein>
    <recommendedName>
        <fullName evidence="7">UvrABC system protein C</fullName>
        <shortName evidence="7">Protein UvrC</shortName>
    </recommendedName>
    <alternativeName>
        <fullName evidence="7">Excinuclease ABC subunit C</fullName>
    </alternativeName>
</protein>
<dbReference type="InterPro" id="IPR047296">
    <property type="entry name" value="GIY-YIG_UvrC_Cho"/>
</dbReference>
<name>A0A4R9LXC4_9LEPT</name>
<dbReference type="PANTHER" id="PTHR30562">
    <property type="entry name" value="UVRC/OXIDOREDUCTASE"/>
    <property type="match status" value="1"/>
</dbReference>
<dbReference type="Pfam" id="PF08459">
    <property type="entry name" value="UvrC_RNaseH_dom"/>
    <property type="match status" value="1"/>
</dbReference>
<dbReference type="PROSITE" id="PS50164">
    <property type="entry name" value="GIY_YIG"/>
    <property type="match status" value="1"/>
</dbReference>
<evidence type="ECO:0000256" key="2">
    <source>
        <dbReference type="ARBA" id="ARBA00022763"/>
    </source>
</evidence>
<dbReference type="GO" id="GO:0009432">
    <property type="term" value="P:SOS response"/>
    <property type="evidence" value="ECO:0007669"/>
    <property type="project" value="UniProtKB-UniRule"/>
</dbReference>
<dbReference type="PROSITE" id="PS50165">
    <property type="entry name" value="UVRC"/>
    <property type="match status" value="1"/>
</dbReference>
<dbReference type="Pfam" id="PF22920">
    <property type="entry name" value="UvrC_RNaseH"/>
    <property type="match status" value="1"/>
</dbReference>
<dbReference type="InterPro" id="IPR036876">
    <property type="entry name" value="UVR_dom_sf"/>
</dbReference>
<dbReference type="GO" id="GO:0003677">
    <property type="term" value="F:DNA binding"/>
    <property type="evidence" value="ECO:0007669"/>
    <property type="project" value="UniProtKB-UniRule"/>
</dbReference>
<dbReference type="SUPFAM" id="SSF47781">
    <property type="entry name" value="RuvA domain 2-like"/>
    <property type="match status" value="1"/>
</dbReference>
<keyword evidence="6 7" id="KW-0742">SOS response</keyword>
<dbReference type="NCBIfam" id="NF001824">
    <property type="entry name" value="PRK00558.1-5"/>
    <property type="match status" value="1"/>
</dbReference>
<dbReference type="InterPro" id="IPR001162">
    <property type="entry name" value="UvrC_RNase_H_dom"/>
</dbReference>
<evidence type="ECO:0000256" key="7">
    <source>
        <dbReference type="HAMAP-Rule" id="MF_00203"/>
    </source>
</evidence>
<dbReference type="GO" id="GO:0005737">
    <property type="term" value="C:cytoplasm"/>
    <property type="evidence" value="ECO:0007669"/>
    <property type="project" value="UniProtKB-SubCell"/>
</dbReference>
<evidence type="ECO:0000313" key="11">
    <source>
        <dbReference type="EMBL" id="TGN18201.1"/>
    </source>
</evidence>
<comment type="function">
    <text evidence="7">The UvrABC repair system catalyzes the recognition and processing of DNA lesions. UvrC both incises the 5' and 3' sides of the lesion. The N-terminal half is responsible for the 3' incision and the C-terminal half is responsible for the 5' incision.</text>
</comment>
<dbReference type="EMBL" id="RQHW01000047">
    <property type="protein sequence ID" value="TGN18201.1"/>
    <property type="molecule type" value="Genomic_DNA"/>
</dbReference>
<dbReference type="Gene3D" id="3.30.420.340">
    <property type="entry name" value="UvrC, RNAse H endonuclease domain"/>
    <property type="match status" value="1"/>
</dbReference>